<evidence type="ECO:0000313" key="2">
    <source>
        <dbReference type="EMBL" id="THU51624.1"/>
    </source>
</evidence>
<name>A0A4S8ITQ9_MUSBA</name>
<dbReference type="EMBL" id="PYDT01000009">
    <property type="protein sequence ID" value="THU51624.1"/>
    <property type="molecule type" value="Genomic_DNA"/>
</dbReference>
<feature type="region of interest" description="Disordered" evidence="1">
    <location>
        <begin position="1"/>
        <end position="29"/>
    </location>
</feature>
<dbReference type="Proteomes" id="UP000317650">
    <property type="component" value="Chromosome 6"/>
</dbReference>
<feature type="compositionally biased region" description="Polar residues" evidence="1">
    <location>
        <begin position="1"/>
        <end position="17"/>
    </location>
</feature>
<accession>A0A4S8ITQ9</accession>
<keyword evidence="3" id="KW-1185">Reference proteome</keyword>
<reference evidence="2 3" key="1">
    <citation type="journal article" date="2019" name="Nat. Plants">
        <title>Genome sequencing of Musa balbisiana reveals subgenome evolution and function divergence in polyploid bananas.</title>
        <authorList>
            <person name="Yao X."/>
        </authorList>
    </citation>
    <scope>NUCLEOTIDE SEQUENCE [LARGE SCALE GENOMIC DNA]</scope>
    <source>
        <strain evidence="3">cv. DH-PKW</strain>
        <tissue evidence="2">Leaves</tissue>
    </source>
</reference>
<dbReference type="AlphaFoldDB" id="A0A4S8ITQ9"/>
<gene>
    <name evidence="2" type="ORF">C4D60_Mb06t32980</name>
</gene>
<proteinExistence type="predicted"/>
<sequence length="68" mass="7492">MTQNDLNPVTSGQQAVGTTPPPSFRSPSKRLACHGWLPVVADNRVWATPTVSNSHVGEHTKRESRGWR</sequence>
<comment type="caution">
    <text evidence="2">The sequence shown here is derived from an EMBL/GenBank/DDBJ whole genome shotgun (WGS) entry which is preliminary data.</text>
</comment>
<organism evidence="2 3">
    <name type="scientific">Musa balbisiana</name>
    <name type="common">Banana</name>
    <dbReference type="NCBI Taxonomy" id="52838"/>
    <lineage>
        <taxon>Eukaryota</taxon>
        <taxon>Viridiplantae</taxon>
        <taxon>Streptophyta</taxon>
        <taxon>Embryophyta</taxon>
        <taxon>Tracheophyta</taxon>
        <taxon>Spermatophyta</taxon>
        <taxon>Magnoliopsida</taxon>
        <taxon>Liliopsida</taxon>
        <taxon>Zingiberales</taxon>
        <taxon>Musaceae</taxon>
        <taxon>Musa</taxon>
    </lineage>
</organism>
<evidence type="ECO:0000313" key="3">
    <source>
        <dbReference type="Proteomes" id="UP000317650"/>
    </source>
</evidence>
<evidence type="ECO:0000256" key="1">
    <source>
        <dbReference type="SAM" id="MobiDB-lite"/>
    </source>
</evidence>
<protein>
    <submittedName>
        <fullName evidence="2">Uncharacterized protein</fullName>
    </submittedName>
</protein>